<protein>
    <submittedName>
        <fullName evidence="5">TetR family transcriptional regulator</fullName>
    </submittedName>
</protein>
<dbReference type="Pfam" id="PF00440">
    <property type="entry name" value="TetR_N"/>
    <property type="match status" value="1"/>
</dbReference>
<accession>A0ABQ1N191</accession>
<dbReference type="SUPFAM" id="SSF46689">
    <property type="entry name" value="Homeodomain-like"/>
    <property type="match status" value="1"/>
</dbReference>
<dbReference type="PROSITE" id="PS50977">
    <property type="entry name" value="HTH_TETR_2"/>
    <property type="match status" value="1"/>
</dbReference>
<dbReference type="InterPro" id="IPR009057">
    <property type="entry name" value="Homeodomain-like_sf"/>
</dbReference>
<dbReference type="PRINTS" id="PR00455">
    <property type="entry name" value="HTHTETR"/>
</dbReference>
<name>A0ABQ1N191_9MICO</name>
<feature type="region of interest" description="Disordered" evidence="3">
    <location>
        <begin position="1"/>
        <end position="21"/>
    </location>
</feature>
<feature type="DNA-binding region" description="H-T-H motif" evidence="2">
    <location>
        <begin position="42"/>
        <end position="61"/>
    </location>
</feature>
<dbReference type="EMBL" id="BMJG01000028">
    <property type="protein sequence ID" value="GGC50841.1"/>
    <property type="molecule type" value="Genomic_DNA"/>
</dbReference>
<organism evidence="5 6">
    <name type="scientific">Brevibacterium sediminis</name>
    <dbReference type="NCBI Taxonomy" id="1857024"/>
    <lineage>
        <taxon>Bacteria</taxon>
        <taxon>Bacillati</taxon>
        <taxon>Actinomycetota</taxon>
        <taxon>Actinomycetes</taxon>
        <taxon>Micrococcales</taxon>
        <taxon>Brevibacteriaceae</taxon>
        <taxon>Brevibacterium</taxon>
    </lineage>
</organism>
<evidence type="ECO:0000256" key="1">
    <source>
        <dbReference type="ARBA" id="ARBA00023125"/>
    </source>
</evidence>
<proteinExistence type="predicted"/>
<dbReference type="InterPro" id="IPR001647">
    <property type="entry name" value="HTH_TetR"/>
</dbReference>
<evidence type="ECO:0000256" key="3">
    <source>
        <dbReference type="SAM" id="MobiDB-lite"/>
    </source>
</evidence>
<evidence type="ECO:0000313" key="6">
    <source>
        <dbReference type="Proteomes" id="UP000632322"/>
    </source>
</evidence>
<keyword evidence="1 2" id="KW-0238">DNA-binding</keyword>
<dbReference type="InterPro" id="IPR050109">
    <property type="entry name" value="HTH-type_TetR-like_transc_reg"/>
</dbReference>
<keyword evidence="6" id="KW-1185">Reference proteome</keyword>
<dbReference type="Proteomes" id="UP000632322">
    <property type="component" value="Unassembled WGS sequence"/>
</dbReference>
<feature type="compositionally biased region" description="Basic and acidic residues" evidence="3">
    <location>
        <begin position="9"/>
        <end position="21"/>
    </location>
</feature>
<evidence type="ECO:0000313" key="5">
    <source>
        <dbReference type="EMBL" id="GGC50841.1"/>
    </source>
</evidence>
<feature type="domain" description="HTH tetR-type" evidence="4">
    <location>
        <begin position="19"/>
        <end position="79"/>
    </location>
</feature>
<reference evidence="6" key="1">
    <citation type="journal article" date="2019" name="Int. J. Syst. Evol. Microbiol.">
        <title>The Global Catalogue of Microorganisms (GCM) 10K type strain sequencing project: providing services to taxonomists for standard genome sequencing and annotation.</title>
        <authorList>
            <consortium name="The Broad Institute Genomics Platform"/>
            <consortium name="The Broad Institute Genome Sequencing Center for Infectious Disease"/>
            <person name="Wu L."/>
            <person name="Ma J."/>
        </authorList>
    </citation>
    <scope>NUCLEOTIDE SEQUENCE [LARGE SCALE GENOMIC DNA]</scope>
    <source>
        <strain evidence="6">CGMCC 1.15472</strain>
    </source>
</reference>
<comment type="caution">
    <text evidence="5">The sequence shown here is derived from an EMBL/GenBank/DDBJ whole genome shotgun (WGS) entry which is preliminary data.</text>
</comment>
<dbReference type="Gene3D" id="1.10.357.10">
    <property type="entry name" value="Tetracycline Repressor, domain 2"/>
    <property type="match status" value="1"/>
</dbReference>
<gene>
    <name evidence="5" type="ORF">GCM10010974_36150</name>
</gene>
<sequence length="215" mass="23581">MEGMAAERAAPERKRLNRENRHEQLLDVAREMIRSQGTESFTLARLAEAAGVTKPVAYDHFGDRSRVFVELYLAFEKRRLETLDEALDDVSPTLSDVAEVVAAAYIDCYVIEGRELSDVIAALSGSPELDAIRRRTVEEYLIRCREALTPFAGTLGEASLWAIVGAGDGLGRAVTERQIRAADACRVLTRVVTAVAAPTAGIEQETADIDKEKDT</sequence>
<dbReference type="PANTHER" id="PTHR30055:SF223">
    <property type="entry name" value="HTH-TYPE TRANSCRIPTIONAL REGULATOR UIDR"/>
    <property type="match status" value="1"/>
</dbReference>
<dbReference type="PANTHER" id="PTHR30055">
    <property type="entry name" value="HTH-TYPE TRANSCRIPTIONAL REGULATOR RUTR"/>
    <property type="match status" value="1"/>
</dbReference>
<evidence type="ECO:0000259" key="4">
    <source>
        <dbReference type="PROSITE" id="PS50977"/>
    </source>
</evidence>
<evidence type="ECO:0000256" key="2">
    <source>
        <dbReference type="PROSITE-ProRule" id="PRU00335"/>
    </source>
</evidence>